<evidence type="ECO:0000313" key="3">
    <source>
        <dbReference type="Proteomes" id="UP000184085"/>
    </source>
</evidence>
<dbReference type="EMBL" id="FMJB01000066">
    <property type="protein sequence ID" value="SCM69852.1"/>
    <property type="molecule type" value="Genomic_DNA"/>
</dbReference>
<dbReference type="AlphaFoldDB" id="A0A1M4N4M8"/>
<name>A0A1M4N4M8_9RHOB</name>
<gene>
    <name evidence="2" type="ORF">KARMA_4095</name>
</gene>
<accession>A0A1M4N4M8</accession>
<evidence type="ECO:0000256" key="1">
    <source>
        <dbReference type="SAM" id="Phobius"/>
    </source>
</evidence>
<keyword evidence="3" id="KW-1185">Reference proteome</keyword>
<dbReference type="RefSeq" id="WP_072709922.1">
    <property type="nucleotide sequence ID" value="NZ_FMJB01000066.1"/>
</dbReference>
<dbReference type="InterPro" id="IPR009937">
    <property type="entry name" value="Phage_holin_3_6"/>
</dbReference>
<evidence type="ECO:0000313" key="2">
    <source>
        <dbReference type="EMBL" id="SCM69852.1"/>
    </source>
</evidence>
<dbReference type="Pfam" id="PF07332">
    <property type="entry name" value="Phage_holin_3_6"/>
    <property type="match status" value="1"/>
</dbReference>
<organism evidence="2 3">
    <name type="scientific">Donghicola eburneus</name>
    <dbReference type="NCBI Taxonomy" id="393278"/>
    <lineage>
        <taxon>Bacteria</taxon>
        <taxon>Pseudomonadati</taxon>
        <taxon>Pseudomonadota</taxon>
        <taxon>Alphaproteobacteria</taxon>
        <taxon>Rhodobacterales</taxon>
        <taxon>Roseobacteraceae</taxon>
        <taxon>Donghicola</taxon>
    </lineage>
</organism>
<feature type="transmembrane region" description="Helical" evidence="1">
    <location>
        <begin position="21"/>
        <end position="44"/>
    </location>
</feature>
<sequence>MPLMLQSLQYTVQSAAKRAALSTLAGLMIVVGLGFLTTALFILIASTHSALFATSVIGGIYFGVGLILFAISMPSRRRRIPHTPAIDPTAAVIAQVTEGFITGLHAGRATRR</sequence>
<proteinExistence type="predicted"/>
<keyword evidence="1" id="KW-1133">Transmembrane helix</keyword>
<feature type="transmembrane region" description="Helical" evidence="1">
    <location>
        <begin position="50"/>
        <end position="71"/>
    </location>
</feature>
<protein>
    <submittedName>
        <fullName evidence="2">Uncharacterized protein</fullName>
    </submittedName>
</protein>
<keyword evidence="1" id="KW-0472">Membrane</keyword>
<reference evidence="3" key="1">
    <citation type="submission" date="2016-09" db="EMBL/GenBank/DDBJ databases">
        <authorList>
            <person name="Wibberg D."/>
        </authorList>
    </citation>
    <scope>NUCLEOTIDE SEQUENCE [LARGE SCALE GENOMIC DNA]</scope>
</reference>
<keyword evidence="1" id="KW-0812">Transmembrane</keyword>
<dbReference type="Proteomes" id="UP000184085">
    <property type="component" value="Unassembled WGS sequence"/>
</dbReference>